<name>A0A9P9D0H5_9HYPO</name>
<dbReference type="EMBL" id="JAGMUU010000065">
    <property type="protein sequence ID" value="KAH7110204.1"/>
    <property type="molecule type" value="Genomic_DNA"/>
</dbReference>
<evidence type="ECO:0000313" key="1">
    <source>
        <dbReference type="EMBL" id="KAH7110204.1"/>
    </source>
</evidence>
<dbReference type="AlphaFoldDB" id="A0A9P9D0H5"/>
<proteinExistence type="predicted"/>
<sequence length="197" mass="22549">MERKEHIKLHEYIYASIADALDRVTVLPPIRALGRKGSMIPSEYKNNCLAWSYIFKRDNWLETVMQLQTGSASGEPIPTLLGKDLIRICRGDTQRAHIAIMVNDWSGECLFLLQKLFFECLHEHERLTKSIIYLKDSGIYLHFDEILRGQEEILVSEPKNLIGFEKGGGPFTYLAYYNEGKLRKAGPDSIVGTSERK</sequence>
<dbReference type="Proteomes" id="UP000717696">
    <property type="component" value="Unassembled WGS sequence"/>
</dbReference>
<evidence type="ECO:0000313" key="2">
    <source>
        <dbReference type="Proteomes" id="UP000717696"/>
    </source>
</evidence>
<gene>
    <name evidence="1" type="ORF">B0J13DRAFT_662136</name>
</gene>
<keyword evidence="2" id="KW-1185">Reference proteome</keyword>
<dbReference type="OrthoDB" id="5105702at2759"/>
<organism evidence="1 2">
    <name type="scientific">Dactylonectria estremocensis</name>
    <dbReference type="NCBI Taxonomy" id="1079267"/>
    <lineage>
        <taxon>Eukaryota</taxon>
        <taxon>Fungi</taxon>
        <taxon>Dikarya</taxon>
        <taxon>Ascomycota</taxon>
        <taxon>Pezizomycotina</taxon>
        <taxon>Sordariomycetes</taxon>
        <taxon>Hypocreomycetidae</taxon>
        <taxon>Hypocreales</taxon>
        <taxon>Nectriaceae</taxon>
        <taxon>Dactylonectria</taxon>
    </lineage>
</organism>
<reference evidence="1" key="1">
    <citation type="journal article" date="2021" name="Nat. Commun.">
        <title>Genetic determinants of endophytism in the Arabidopsis root mycobiome.</title>
        <authorList>
            <person name="Mesny F."/>
            <person name="Miyauchi S."/>
            <person name="Thiergart T."/>
            <person name="Pickel B."/>
            <person name="Atanasova L."/>
            <person name="Karlsson M."/>
            <person name="Huettel B."/>
            <person name="Barry K.W."/>
            <person name="Haridas S."/>
            <person name="Chen C."/>
            <person name="Bauer D."/>
            <person name="Andreopoulos W."/>
            <person name="Pangilinan J."/>
            <person name="LaButti K."/>
            <person name="Riley R."/>
            <person name="Lipzen A."/>
            <person name="Clum A."/>
            <person name="Drula E."/>
            <person name="Henrissat B."/>
            <person name="Kohler A."/>
            <person name="Grigoriev I.V."/>
            <person name="Martin F.M."/>
            <person name="Hacquard S."/>
        </authorList>
    </citation>
    <scope>NUCLEOTIDE SEQUENCE</scope>
    <source>
        <strain evidence="1">MPI-CAGE-AT-0021</strain>
    </source>
</reference>
<accession>A0A9P9D0H5</accession>
<protein>
    <submittedName>
        <fullName evidence="1">Uncharacterized protein</fullName>
    </submittedName>
</protein>
<comment type="caution">
    <text evidence="1">The sequence shown here is derived from an EMBL/GenBank/DDBJ whole genome shotgun (WGS) entry which is preliminary data.</text>
</comment>